<feature type="region of interest" description="Disordered" evidence="1">
    <location>
        <begin position="142"/>
        <end position="220"/>
    </location>
</feature>
<accession>A0A178F8Z5</accession>
<feature type="region of interest" description="Disordered" evidence="1">
    <location>
        <begin position="257"/>
        <end position="344"/>
    </location>
</feature>
<feature type="compositionally biased region" description="Low complexity" evidence="1">
    <location>
        <begin position="461"/>
        <end position="474"/>
    </location>
</feature>
<evidence type="ECO:0000256" key="1">
    <source>
        <dbReference type="SAM" id="MobiDB-lite"/>
    </source>
</evidence>
<gene>
    <name evidence="2" type="ORF">A7C99_0439</name>
</gene>
<comment type="caution">
    <text evidence="2">The sequence shown here is derived from an EMBL/GenBank/DDBJ whole genome shotgun (WGS) entry which is preliminary data.</text>
</comment>
<feature type="region of interest" description="Disordered" evidence="1">
    <location>
        <begin position="105"/>
        <end position="126"/>
    </location>
</feature>
<feature type="compositionally biased region" description="Basic and acidic residues" evidence="1">
    <location>
        <begin position="365"/>
        <end position="400"/>
    </location>
</feature>
<feature type="region of interest" description="Disordered" evidence="1">
    <location>
        <begin position="1"/>
        <end position="49"/>
    </location>
</feature>
<dbReference type="VEuPathDB" id="FungiDB:TERG_07309"/>
<feature type="compositionally biased region" description="Polar residues" evidence="1">
    <location>
        <begin position="159"/>
        <end position="190"/>
    </location>
</feature>
<sequence>MSYGQVGTPYAAPSRNQTGPYFSPGYAYPPYHPRNRNGTPRPGWNGPVPRYRRYNNPQVFMRPVLSYPRAIPRYRNRRQNEAWTGWGQSQYPPPTPALLPASLHDRSAERNSVSASPGRVPRVVPDASPENAFSEIMNGAFDSEKSPLSLGKTMADIDTTPSSDRLLQQSNPFGYQKQQQGKRAASSQITAPAETYKKANSSSSGGSSRFGYESNTFSPGESELSTLAHLIQQNTKQSAELQQLLFEFLKQKQEELNSHSVSSSRSDNVQESTDENDGMLSPGPHVANGGGESPDPPHGSKNNFRGHMIEGVESASDSRSNSDSESKSTVPTSVDARSLDGAGYPKDLQEKSLISAIGTLHHLSSSKDSDLSEDSGERKNRFERPPGKGRYESTDADNRRTWQRHYGTGLCQRAPSPGGSPSGKQVEFDFLPKSASPGSPHSSTDSVRHVQTLLTPSNRYSSRPSFEMSSPRSSSLDEPRTMGQCVPSELISRYYHNYARPSDHSYESWESSPRSP</sequence>
<proteinExistence type="predicted"/>
<reference evidence="2 3" key="1">
    <citation type="submission" date="2016-05" db="EMBL/GenBank/DDBJ databases">
        <title>Genome sequencing of Trichophyton rubrum CMCC(F)T1i isolated from hair.</title>
        <authorList>
            <person name="Zhan P."/>
            <person name="Tao Y."/>
            <person name="Liu W."/>
        </authorList>
    </citation>
    <scope>NUCLEOTIDE SEQUENCE [LARGE SCALE GENOMIC DNA]</scope>
    <source>
        <strain evidence="3">CMCC(F)T1i</strain>
    </source>
</reference>
<dbReference type="Proteomes" id="UP000243015">
    <property type="component" value="Unassembled WGS sequence"/>
</dbReference>
<feature type="compositionally biased region" description="Polar residues" evidence="1">
    <location>
        <begin position="436"/>
        <end position="445"/>
    </location>
</feature>
<feature type="region of interest" description="Disordered" evidence="1">
    <location>
        <begin position="360"/>
        <end position="484"/>
    </location>
</feature>
<evidence type="ECO:0000313" key="2">
    <source>
        <dbReference type="EMBL" id="OAL68043.1"/>
    </source>
</evidence>
<organism evidence="2 3">
    <name type="scientific">Trichophyton rubrum</name>
    <name type="common">Athlete's foot fungus</name>
    <name type="synonym">Epidermophyton rubrum</name>
    <dbReference type="NCBI Taxonomy" id="5551"/>
    <lineage>
        <taxon>Eukaryota</taxon>
        <taxon>Fungi</taxon>
        <taxon>Dikarya</taxon>
        <taxon>Ascomycota</taxon>
        <taxon>Pezizomycotina</taxon>
        <taxon>Eurotiomycetes</taxon>
        <taxon>Eurotiomycetidae</taxon>
        <taxon>Onygenales</taxon>
        <taxon>Arthrodermataceae</taxon>
        <taxon>Trichophyton</taxon>
    </lineage>
</organism>
<dbReference type="AlphaFoldDB" id="A0A178F8Z5"/>
<name>A0A178F8Z5_TRIRU</name>
<protein>
    <submittedName>
        <fullName evidence="2">Uncharacterized protein</fullName>
    </submittedName>
</protein>
<dbReference type="EMBL" id="LHPM01000008">
    <property type="protein sequence ID" value="OAL68043.1"/>
    <property type="molecule type" value="Genomic_DNA"/>
</dbReference>
<evidence type="ECO:0000313" key="3">
    <source>
        <dbReference type="Proteomes" id="UP000243015"/>
    </source>
</evidence>